<proteinExistence type="inferred from homology"/>
<dbReference type="Proteomes" id="UP000887581">
    <property type="component" value="Unplaced"/>
</dbReference>
<evidence type="ECO:0000313" key="11">
    <source>
        <dbReference type="Proteomes" id="UP000887581"/>
    </source>
</evidence>
<dbReference type="InterPro" id="IPR008271">
    <property type="entry name" value="Ser/Thr_kinase_AS"/>
</dbReference>
<comment type="similarity">
    <text evidence="1">Belongs to the protein kinase superfamily. STE Ser/Thr protein kinase family. MAP kinase kinase kinase subfamily.</text>
</comment>
<dbReference type="InterPro" id="IPR011009">
    <property type="entry name" value="Kinase-like_dom_sf"/>
</dbReference>
<dbReference type="Gene3D" id="1.10.510.10">
    <property type="entry name" value="Transferase(Phosphotransferase) domain 1"/>
    <property type="match status" value="1"/>
</dbReference>
<dbReference type="InterPro" id="IPR000719">
    <property type="entry name" value="Prot_kinase_dom"/>
</dbReference>
<dbReference type="SMART" id="SM00220">
    <property type="entry name" value="S_TKc"/>
    <property type="match status" value="1"/>
</dbReference>
<keyword evidence="2 8" id="KW-0723">Serine/threonine-protein kinase</keyword>
<name>A0A915PVP7_9BILA</name>
<evidence type="ECO:0000256" key="8">
    <source>
        <dbReference type="RuleBase" id="RU000304"/>
    </source>
</evidence>
<dbReference type="GO" id="GO:0019899">
    <property type="term" value="F:enzyme binding"/>
    <property type="evidence" value="ECO:0007669"/>
    <property type="project" value="UniProtKB-ARBA"/>
</dbReference>
<dbReference type="InterPro" id="IPR001245">
    <property type="entry name" value="Ser-Thr/Tyr_kinase_cat_dom"/>
</dbReference>
<dbReference type="PROSITE" id="PS00107">
    <property type="entry name" value="PROTEIN_KINASE_ATP"/>
    <property type="match status" value="1"/>
</dbReference>
<dbReference type="PROSITE" id="PS00108">
    <property type="entry name" value="PROTEIN_KINASE_ST"/>
    <property type="match status" value="1"/>
</dbReference>
<keyword evidence="5" id="KW-0418">Kinase</keyword>
<dbReference type="GO" id="GO:0043123">
    <property type="term" value="P:positive regulation of canonical NF-kappaB signal transduction"/>
    <property type="evidence" value="ECO:0007669"/>
    <property type="project" value="TreeGrafter"/>
</dbReference>
<dbReference type="PANTHER" id="PTHR46716:SF1">
    <property type="entry name" value="MITOGEN-ACTIVATED PROTEIN KINASE KINASE KINASE 7"/>
    <property type="match status" value="1"/>
</dbReference>
<keyword evidence="11" id="KW-1185">Reference proteome</keyword>
<dbReference type="WBParaSite" id="sdigi.contig498.g8683.t1">
    <property type="protein sequence ID" value="sdigi.contig498.g8683.t1"/>
    <property type="gene ID" value="sdigi.contig498.g8683"/>
</dbReference>
<evidence type="ECO:0000256" key="9">
    <source>
        <dbReference type="SAM" id="MobiDB-lite"/>
    </source>
</evidence>
<organism evidence="11 12">
    <name type="scientific">Setaria digitata</name>
    <dbReference type="NCBI Taxonomy" id="48799"/>
    <lineage>
        <taxon>Eukaryota</taxon>
        <taxon>Metazoa</taxon>
        <taxon>Ecdysozoa</taxon>
        <taxon>Nematoda</taxon>
        <taxon>Chromadorea</taxon>
        <taxon>Rhabditida</taxon>
        <taxon>Spirurina</taxon>
        <taxon>Spiruromorpha</taxon>
        <taxon>Filarioidea</taxon>
        <taxon>Setariidae</taxon>
        <taxon>Setaria</taxon>
    </lineage>
</organism>
<dbReference type="SUPFAM" id="SSF56112">
    <property type="entry name" value="Protein kinase-like (PK-like)"/>
    <property type="match status" value="1"/>
</dbReference>
<evidence type="ECO:0000256" key="1">
    <source>
        <dbReference type="ARBA" id="ARBA00006529"/>
    </source>
</evidence>
<dbReference type="PANTHER" id="PTHR46716">
    <property type="entry name" value="MITOGEN-ACTIVATED PROTEIN KINASE KINASE KINASE 7"/>
    <property type="match status" value="1"/>
</dbReference>
<evidence type="ECO:0000259" key="10">
    <source>
        <dbReference type="PROSITE" id="PS50011"/>
    </source>
</evidence>
<keyword evidence="3" id="KW-0808">Transferase</keyword>
<accession>A0A915PVP7</accession>
<dbReference type="Gene3D" id="3.30.200.20">
    <property type="entry name" value="Phosphorylase Kinase, domain 1"/>
    <property type="match status" value="1"/>
</dbReference>
<feature type="compositionally biased region" description="Low complexity" evidence="9">
    <location>
        <begin position="324"/>
        <end position="333"/>
    </location>
</feature>
<evidence type="ECO:0000256" key="7">
    <source>
        <dbReference type="PROSITE-ProRule" id="PRU10141"/>
    </source>
</evidence>
<protein>
    <submittedName>
        <fullName evidence="12">Mitogen-activated protein kinase kinase kinase</fullName>
    </submittedName>
</protein>
<evidence type="ECO:0000256" key="2">
    <source>
        <dbReference type="ARBA" id="ARBA00022527"/>
    </source>
</evidence>
<keyword evidence="4 7" id="KW-0547">Nucleotide-binding</keyword>
<sequence length="375" mass="42606">MDLLPPLMVDDEDDREMKSRNIDGKFLSSLTLVDGCNDDPSLNIDFCSFKLHRLLGRGSYSDVWKAQFKEVTVALKVINSTDEVLRGIFYREIETMRSLVHPNIVEILGACVYPVFAIAMQYMTCGSLSQLLHESKNIGYKADHVFHWASQCFDGLHYIHRKGFAHADLKTANLLLDDNCRRLKIADFGTMVYMNSDTGYRQGSAPWMAPEVIGGSPPSDKSDIYSFGIVLWEVITRKRPYDGCENAEEILWSVYGGLRPPSIEDIPSKLMQMIERCWDKSAEKRPSAGEIIKVLTILRRMYPNSSEPLTYSETNSVQMKEVTDNGNNDTSSTTKKETVVSIDRELSPNLADEIEALKKKYEQPYNHSKLDEMNE</sequence>
<dbReference type="PRINTS" id="PR00109">
    <property type="entry name" value="TYRKINASE"/>
</dbReference>
<evidence type="ECO:0000256" key="6">
    <source>
        <dbReference type="ARBA" id="ARBA00022840"/>
    </source>
</evidence>
<dbReference type="PROSITE" id="PS50011">
    <property type="entry name" value="PROTEIN_KINASE_DOM"/>
    <property type="match status" value="1"/>
</dbReference>
<dbReference type="Pfam" id="PF07714">
    <property type="entry name" value="PK_Tyr_Ser-Thr"/>
    <property type="match status" value="1"/>
</dbReference>
<dbReference type="GO" id="GO:0006950">
    <property type="term" value="P:response to stress"/>
    <property type="evidence" value="ECO:0007669"/>
    <property type="project" value="UniProtKB-ARBA"/>
</dbReference>
<dbReference type="GO" id="GO:0004709">
    <property type="term" value="F:MAP kinase kinase kinase activity"/>
    <property type="evidence" value="ECO:0007669"/>
    <property type="project" value="TreeGrafter"/>
</dbReference>
<feature type="domain" description="Protein kinase" evidence="10">
    <location>
        <begin position="49"/>
        <end position="298"/>
    </location>
</feature>
<evidence type="ECO:0000256" key="5">
    <source>
        <dbReference type="ARBA" id="ARBA00022777"/>
    </source>
</evidence>
<dbReference type="GO" id="GO:0007254">
    <property type="term" value="P:JNK cascade"/>
    <property type="evidence" value="ECO:0007669"/>
    <property type="project" value="TreeGrafter"/>
</dbReference>
<dbReference type="GO" id="GO:0006955">
    <property type="term" value="P:immune response"/>
    <property type="evidence" value="ECO:0007669"/>
    <property type="project" value="TreeGrafter"/>
</dbReference>
<reference evidence="12" key="1">
    <citation type="submission" date="2022-11" db="UniProtKB">
        <authorList>
            <consortium name="WormBaseParasite"/>
        </authorList>
    </citation>
    <scope>IDENTIFICATION</scope>
</reference>
<feature type="binding site" evidence="7">
    <location>
        <position position="76"/>
    </location>
    <ligand>
        <name>ATP</name>
        <dbReference type="ChEBI" id="CHEBI:30616"/>
    </ligand>
</feature>
<evidence type="ECO:0000256" key="4">
    <source>
        <dbReference type="ARBA" id="ARBA00022741"/>
    </source>
</evidence>
<feature type="region of interest" description="Disordered" evidence="9">
    <location>
        <begin position="308"/>
        <end position="341"/>
    </location>
</feature>
<dbReference type="AlphaFoldDB" id="A0A915PVP7"/>
<keyword evidence="6 7" id="KW-0067">ATP-binding</keyword>
<evidence type="ECO:0000256" key="3">
    <source>
        <dbReference type="ARBA" id="ARBA00022679"/>
    </source>
</evidence>
<feature type="compositionally biased region" description="Polar residues" evidence="9">
    <location>
        <begin position="308"/>
        <end position="318"/>
    </location>
</feature>
<evidence type="ECO:0000313" key="12">
    <source>
        <dbReference type="WBParaSite" id="sdigi.contig498.g8683.t1"/>
    </source>
</evidence>
<dbReference type="GO" id="GO:0005524">
    <property type="term" value="F:ATP binding"/>
    <property type="evidence" value="ECO:0007669"/>
    <property type="project" value="UniProtKB-UniRule"/>
</dbReference>
<dbReference type="InterPro" id="IPR017441">
    <property type="entry name" value="Protein_kinase_ATP_BS"/>
</dbReference>